<comment type="cofactor">
    <cofactor evidence="1">
        <name>FAD</name>
        <dbReference type="ChEBI" id="CHEBI:57692"/>
    </cofactor>
</comment>
<dbReference type="InterPro" id="IPR036188">
    <property type="entry name" value="FAD/NAD-bd_sf"/>
</dbReference>
<accession>A0ABP7HV34</accession>
<feature type="domain" description="FAD-binding" evidence="5">
    <location>
        <begin position="5"/>
        <end position="347"/>
    </location>
</feature>
<dbReference type="PANTHER" id="PTHR46496">
    <property type="match status" value="1"/>
</dbReference>
<dbReference type="InterPro" id="IPR002938">
    <property type="entry name" value="FAD-bd"/>
</dbReference>
<keyword evidence="3" id="KW-0274">FAD</keyword>
<sequence length="388" mass="42233">MSRGRVLVAGGGIGGLATAISLRQQGFDAVAFEQAHKLVAIGAAIGVQTNAVRALREIGAVDDVLRAGVPIEHYRYYSWRGHRLVSWPQGDIGRSIGEPTVVVHRAQLQQALLDALPEEAVRLGRTAVGYREDEDGVTLLFEDGTEERGELLVGADGLRSVIRGQLLGPAEPRYSGWVALRGIAPSFSHPAVPIGIARQTLGSGRSFGMWHISDGRLYWVATIAVPETVRDVPGEARKRWILDRFRDAHAPVAELIEATPADAILRNEIHDRPPAPTWSGRRVTLLGDAAHPTTPVTGQGGGQAIIDAHVLGQELGSRPELTTTSLAEAFAAYEARRRPVTSSITEEARRIGAMHHFTSPFLCLGRDLSLKLTPPRVWRRRMEDRLAF</sequence>
<dbReference type="RefSeq" id="WP_275773451.1">
    <property type="nucleotide sequence ID" value="NZ_BAABDE010000018.1"/>
</dbReference>
<dbReference type="Pfam" id="PF01494">
    <property type="entry name" value="FAD_binding_3"/>
    <property type="match status" value="1"/>
</dbReference>
<evidence type="ECO:0000313" key="6">
    <source>
        <dbReference type="EMBL" id="GAA3803803.1"/>
    </source>
</evidence>
<evidence type="ECO:0000313" key="7">
    <source>
        <dbReference type="Proteomes" id="UP001501009"/>
    </source>
</evidence>
<reference evidence="7" key="1">
    <citation type="journal article" date="2019" name="Int. J. Syst. Evol. Microbiol.">
        <title>The Global Catalogue of Microorganisms (GCM) 10K type strain sequencing project: providing services to taxonomists for standard genome sequencing and annotation.</title>
        <authorList>
            <consortium name="The Broad Institute Genomics Platform"/>
            <consortium name="The Broad Institute Genome Sequencing Center for Infectious Disease"/>
            <person name="Wu L."/>
            <person name="Ma J."/>
        </authorList>
    </citation>
    <scope>NUCLEOTIDE SEQUENCE [LARGE SCALE GENOMIC DNA]</scope>
    <source>
        <strain evidence="7">JCM 17138</strain>
    </source>
</reference>
<name>A0ABP7HV34_9ACTN</name>
<protein>
    <submittedName>
        <fullName evidence="6">NAD(P)/FAD-dependent oxidoreductase</fullName>
    </submittedName>
</protein>
<dbReference type="PANTHER" id="PTHR46496:SF1">
    <property type="entry name" value="ZEAXANTHIN EPOXIDASE, CHLOROPLASTIC"/>
    <property type="match status" value="1"/>
</dbReference>
<proteinExistence type="predicted"/>
<evidence type="ECO:0000256" key="1">
    <source>
        <dbReference type="ARBA" id="ARBA00001974"/>
    </source>
</evidence>
<organism evidence="6 7">
    <name type="scientific">Streptomyces coacervatus</name>
    <dbReference type="NCBI Taxonomy" id="647381"/>
    <lineage>
        <taxon>Bacteria</taxon>
        <taxon>Bacillati</taxon>
        <taxon>Actinomycetota</taxon>
        <taxon>Actinomycetes</taxon>
        <taxon>Kitasatosporales</taxon>
        <taxon>Streptomycetaceae</taxon>
        <taxon>Streptomyces</taxon>
    </lineage>
</organism>
<evidence type="ECO:0000256" key="4">
    <source>
        <dbReference type="ARBA" id="ARBA00023002"/>
    </source>
</evidence>
<dbReference type="Proteomes" id="UP001501009">
    <property type="component" value="Unassembled WGS sequence"/>
</dbReference>
<dbReference type="PRINTS" id="PR00420">
    <property type="entry name" value="RNGMNOXGNASE"/>
</dbReference>
<keyword evidence="2" id="KW-0285">Flavoprotein</keyword>
<dbReference type="SUPFAM" id="SSF51905">
    <property type="entry name" value="FAD/NAD(P)-binding domain"/>
    <property type="match status" value="1"/>
</dbReference>
<evidence type="ECO:0000256" key="3">
    <source>
        <dbReference type="ARBA" id="ARBA00022827"/>
    </source>
</evidence>
<evidence type="ECO:0000259" key="5">
    <source>
        <dbReference type="Pfam" id="PF01494"/>
    </source>
</evidence>
<gene>
    <name evidence="6" type="ORF">GCM10022403_042210</name>
</gene>
<evidence type="ECO:0000256" key="2">
    <source>
        <dbReference type="ARBA" id="ARBA00022630"/>
    </source>
</evidence>
<dbReference type="Gene3D" id="3.50.50.60">
    <property type="entry name" value="FAD/NAD(P)-binding domain"/>
    <property type="match status" value="1"/>
</dbReference>
<keyword evidence="4" id="KW-0560">Oxidoreductase</keyword>
<keyword evidence="7" id="KW-1185">Reference proteome</keyword>
<comment type="caution">
    <text evidence="6">The sequence shown here is derived from an EMBL/GenBank/DDBJ whole genome shotgun (WGS) entry which is preliminary data.</text>
</comment>
<dbReference type="EMBL" id="BAABDE010000018">
    <property type="protein sequence ID" value="GAA3803803.1"/>
    <property type="molecule type" value="Genomic_DNA"/>
</dbReference>